<name>A0A6J6PC05_9ZZZZ</name>
<gene>
    <name evidence="1" type="ORF">UFOPK2350_01845</name>
</gene>
<dbReference type="EMBL" id="CAEZXE010000238">
    <property type="protein sequence ID" value="CAB4696339.1"/>
    <property type="molecule type" value="Genomic_DNA"/>
</dbReference>
<reference evidence="1" key="1">
    <citation type="submission" date="2020-05" db="EMBL/GenBank/DDBJ databases">
        <authorList>
            <person name="Chiriac C."/>
            <person name="Salcher M."/>
            <person name="Ghai R."/>
            <person name="Kavagutti S V."/>
        </authorList>
    </citation>
    <scope>NUCLEOTIDE SEQUENCE</scope>
</reference>
<organism evidence="1">
    <name type="scientific">freshwater metagenome</name>
    <dbReference type="NCBI Taxonomy" id="449393"/>
    <lineage>
        <taxon>unclassified sequences</taxon>
        <taxon>metagenomes</taxon>
        <taxon>ecological metagenomes</taxon>
    </lineage>
</organism>
<protein>
    <submittedName>
        <fullName evidence="1">Unannotated protein</fullName>
    </submittedName>
</protein>
<accession>A0A6J6PC05</accession>
<sequence length="87" mass="9749">MILAASRNVEIATFFRSKTSHRLTKECFGCEIHTDAESGNGFTTTRTKVCFVVDKQRSSELLREFKGVAATDDELAFFANRGGIRKQ</sequence>
<proteinExistence type="predicted"/>
<dbReference type="AlphaFoldDB" id="A0A6J6PC05"/>
<evidence type="ECO:0000313" key="1">
    <source>
        <dbReference type="EMBL" id="CAB4696339.1"/>
    </source>
</evidence>